<comment type="similarity">
    <text evidence="1 5">Belongs to the FMO family.</text>
</comment>
<dbReference type="PANTHER" id="PTHR23023">
    <property type="entry name" value="DIMETHYLANILINE MONOOXYGENASE"/>
    <property type="match status" value="1"/>
</dbReference>
<organism evidence="6 7">
    <name type="scientific">Saguinus oedipus</name>
    <name type="common">Cotton-top tamarin</name>
    <name type="synonym">Oedipomidas oedipus</name>
    <dbReference type="NCBI Taxonomy" id="9490"/>
    <lineage>
        <taxon>Eukaryota</taxon>
        <taxon>Metazoa</taxon>
        <taxon>Chordata</taxon>
        <taxon>Craniata</taxon>
        <taxon>Vertebrata</taxon>
        <taxon>Euteleostomi</taxon>
        <taxon>Mammalia</taxon>
        <taxon>Eutheria</taxon>
        <taxon>Euarchontoglires</taxon>
        <taxon>Primates</taxon>
        <taxon>Haplorrhini</taxon>
        <taxon>Platyrrhini</taxon>
        <taxon>Cebidae</taxon>
        <taxon>Callitrichinae</taxon>
        <taxon>Saguinus</taxon>
    </lineage>
</organism>
<dbReference type="Proteomes" id="UP001266305">
    <property type="component" value="Unassembled WGS sequence"/>
</dbReference>
<evidence type="ECO:0000256" key="1">
    <source>
        <dbReference type="ARBA" id="ARBA00009183"/>
    </source>
</evidence>
<accession>A0ABQ9TH92</accession>
<dbReference type="EC" id="1.-.-.-" evidence="5"/>
<evidence type="ECO:0000313" key="7">
    <source>
        <dbReference type="Proteomes" id="UP001266305"/>
    </source>
</evidence>
<dbReference type="SUPFAM" id="SSF51905">
    <property type="entry name" value="FAD/NAD(P)-binding domain"/>
    <property type="match status" value="1"/>
</dbReference>
<comment type="caution">
    <text evidence="6">The sequence shown here is derived from an EMBL/GenBank/DDBJ whole genome shotgun (WGS) entry which is preliminary data.</text>
</comment>
<keyword evidence="4 5" id="KW-0560">Oxidoreductase</keyword>
<dbReference type="InterPro" id="IPR020946">
    <property type="entry name" value="Flavin_mOase-like"/>
</dbReference>
<protein>
    <recommendedName>
        <fullName evidence="5">Flavin-containing monooxygenase</fullName>
        <ecNumber evidence="5">1.-.-.-</ecNumber>
    </recommendedName>
</protein>
<keyword evidence="3 5" id="KW-0274">FAD</keyword>
<evidence type="ECO:0000313" key="6">
    <source>
        <dbReference type="EMBL" id="KAK2084138.1"/>
    </source>
</evidence>
<keyword evidence="2 5" id="KW-0285">Flavoprotein</keyword>
<sequence>MTKKRIAVIGGGVSGLSSIKCCLEEGLEPVCFERTDDIGGLWRFQDINHLDPLRWMKQRH</sequence>
<dbReference type="EMBL" id="JASSZA010000022">
    <property type="protein sequence ID" value="KAK2084138.1"/>
    <property type="molecule type" value="Genomic_DNA"/>
</dbReference>
<dbReference type="Pfam" id="PF00743">
    <property type="entry name" value="FMO-like"/>
    <property type="match status" value="1"/>
</dbReference>
<dbReference type="InterPro" id="IPR036188">
    <property type="entry name" value="FAD/NAD-bd_sf"/>
</dbReference>
<gene>
    <name evidence="6" type="primary">FMO5</name>
    <name evidence="6" type="ORF">P7K49_037171</name>
</gene>
<keyword evidence="5" id="KW-0503">Monooxygenase</keyword>
<comment type="cofactor">
    <cofactor evidence="5">
        <name>FAD</name>
        <dbReference type="ChEBI" id="CHEBI:57692"/>
    </cofactor>
</comment>
<keyword evidence="7" id="KW-1185">Reference proteome</keyword>
<reference evidence="6 7" key="1">
    <citation type="submission" date="2023-05" db="EMBL/GenBank/DDBJ databases">
        <title>B98-5 Cell Line De Novo Hybrid Assembly: An Optical Mapping Approach.</title>
        <authorList>
            <person name="Kananen K."/>
            <person name="Auerbach J.A."/>
            <person name="Kautto E."/>
            <person name="Blachly J.S."/>
        </authorList>
    </citation>
    <scope>NUCLEOTIDE SEQUENCE [LARGE SCALE GENOMIC DNA]</scope>
    <source>
        <strain evidence="6">B95-8</strain>
        <tissue evidence="6">Cell line</tissue>
    </source>
</reference>
<evidence type="ECO:0000256" key="3">
    <source>
        <dbReference type="ARBA" id="ARBA00022827"/>
    </source>
</evidence>
<name>A0ABQ9TH92_SAGOE</name>
<evidence type="ECO:0000256" key="5">
    <source>
        <dbReference type="RuleBase" id="RU361177"/>
    </source>
</evidence>
<proteinExistence type="inferred from homology"/>
<dbReference type="Gene3D" id="3.50.50.60">
    <property type="entry name" value="FAD/NAD(P)-binding domain"/>
    <property type="match status" value="1"/>
</dbReference>
<evidence type="ECO:0000256" key="4">
    <source>
        <dbReference type="ARBA" id="ARBA00023002"/>
    </source>
</evidence>
<dbReference type="InterPro" id="IPR050346">
    <property type="entry name" value="FMO-like"/>
</dbReference>
<evidence type="ECO:0000256" key="2">
    <source>
        <dbReference type="ARBA" id="ARBA00022630"/>
    </source>
</evidence>